<evidence type="ECO:0000256" key="3">
    <source>
        <dbReference type="PROSITE-ProRule" id="PRU00504"/>
    </source>
</evidence>
<sequence>MLDEVIVADAECDINNRYIWSTIRFYILSRINDCKVDGKVYRPGSIKKVYCQECICIEDMENDDHYVWECESLDCLIRDSIIDHVNGGNKGWKAGSYSFLQEKTLAFGIKHKLGTFLQGSDVIPTRQSQVKEEETFPREYDLRKESKGYVSAIRNQGDCASSWAFSATAVTSDRLAMESSNAVKVDFSPQQLISCIGDKKTACAGGHLDRAWEYMRVQRVVDEKCYPYASSLGSSMENCQIERSTLRSKNGVCPKKEQIPRNIIYQMEKPYTIPSDEREIMKEILTNGPVQATFVVHEDFFMYKSGIYRHSVAPDDIGLSGYQSVRIVGWGSECSSQGETKYWIVANSWGKQWGEQGYFRIQKGVNECEIESYVVGVTVKPSVVKNQLQSGPIYDLTVTSLGNIIAKGGSTTKIYNSNTFQMVKEINKDFLRLTKTTDGQLAFTTFPYSNKILIYSEDGSLIRTITCAAPESRLRAIASLSAGWFIVTDDQTRGVYMVDSANGNSTLISPSGMFRDPYNVAVGINSEIIVSDFDGHFIKVINRDGHEILHYGEFGSGEGQLYHPYGVCTDSNGFIIVADRFNHRVQLLTPNATFHSLLLTSADGVHYPQAVHVNEAGELLVGDEKGKLFIVNY</sequence>
<dbReference type="InterPro" id="IPR011042">
    <property type="entry name" value="6-blade_b-propeller_TolB-like"/>
</dbReference>
<evidence type="ECO:0000313" key="6">
    <source>
        <dbReference type="Proteomes" id="UP000749559"/>
    </source>
</evidence>
<name>A0A8S4NCL5_OWEFU</name>
<dbReference type="InterPro" id="IPR001258">
    <property type="entry name" value="NHL_repeat"/>
</dbReference>
<dbReference type="PROSITE" id="PS00640">
    <property type="entry name" value="THIOL_PROTEASE_ASN"/>
    <property type="match status" value="1"/>
</dbReference>
<dbReference type="InterPro" id="IPR013128">
    <property type="entry name" value="Peptidase_C1A"/>
</dbReference>
<gene>
    <name evidence="5" type="ORF">OFUS_LOCUS5462</name>
</gene>
<protein>
    <recommendedName>
        <fullName evidence="4">Peptidase C1A papain C-terminal domain-containing protein</fullName>
    </recommendedName>
</protein>
<dbReference type="GO" id="GO:0008234">
    <property type="term" value="F:cysteine-type peptidase activity"/>
    <property type="evidence" value="ECO:0007669"/>
    <property type="project" value="InterPro"/>
</dbReference>
<dbReference type="InterPro" id="IPR025661">
    <property type="entry name" value="Pept_asp_AS"/>
</dbReference>
<dbReference type="Pfam" id="PF00112">
    <property type="entry name" value="Peptidase_C1"/>
    <property type="match status" value="1"/>
</dbReference>
<dbReference type="PROSITE" id="PS51125">
    <property type="entry name" value="NHL"/>
    <property type="match status" value="1"/>
</dbReference>
<dbReference type="SUPFAM" id="SSF101898">
    <property type="entry name" value="NHL repeat"/>
    <property type="match status" value="1"/>
</dbReference>
<dbReference type="InterPro" id="IPR038765">
    <property type="entry name" value="Papain-like_cys_pep_sf"/>
</dbReference>
<reference evidence="5" key="1">
    <citation type="submission" date="2022-03" db="EMBL/GenBank/DDBJ databases">
        <authorList>
            <person name="Martin C."/>
        </authorList>
    </citation>
    <scope>NUCLEOTIDE SEQUENCE</scope>
</reference>
<dbReference type="AlphaFoldDB" id="A0A8S4NCL5"/>
<dbReference type="InterPro" id="IPR000668">
    <property type="entry name" value="Peptidase_C1A_C"/>
</dbReference>
<dbReference type="OrthoDB" id="6286504at2759"/>
<dbReference type="CDD" id="cd02620">
    <property type="entry name" value="Peptidase_C1A_CathepsinB"/>
    <property type="match status" value="1"/>
</dbReference>
<accession>A0A8S4NCL5</accession>
<dbReference type="CDD" id="cd05819">
    <property type="entry name" value="NHL"/>
    <property type="match status" value="1"/>
</dbReference>
<evidence type="ECO:0000259" key="4">
    <source>
        <dbReference type="SMART" id="SM00645"/>
    </source>
</evidence>
<dbReference type="Proteomes" id="UP000749559">
    <property type="component" value="Unassembled WGS sequence"/>
</dbReference>
<evidence type="ECO:0000256" key="2">
    <source>
        <dbReference type="ARBA" id="ARBA00022737"/>
    </source>
</evidence>
<comment type="similarity">
    <text evidence="1">Belongs to the peptidase C1 family.</text>
</comment>
<dbReference type="SUPFAM" id="SSF54001">
    <property type="entry name" value="Cysteine proteinases"/>
    <property type="match status" value="1"/>
</dbReference>
<keyword evidence="2" id="KW-0677">Repeat</keyword>
<comment type="caution">
    <text evidence="5">The sequence shown here is derived from an EMBL/GenBank/DDBJ whole genome shotgun (WGS) entry which is preliminary data.</text>
</comment>
<dbReference type="Gene3D" id="3.90.70.10">
    <property type="entry name" value="Cysteine proteinases"/>
    <property type="match status" value="1"/>
</dbReference>
<feature type="repeat" description="NHL" evidence="3">
    <location>
        <begin position="552"/>
        <end position="591"/>
    </location>
</feature>
<organism evidence="5 6">
    <name type="scientific">Owenia fusiformis</name>
    <name type="common">Polychaete worm</name>
    <dbReference type="NCBI Taxonomy" id="6347"/>
    <lineage>
        <taxon>Eukaryota</taxon>
        <taxon>Metazoa</taxon>
        <taxon>Spiralia</taxon>
        <taxon>Lophotrochozoa</taxon>
        <taxon>Annelida</taxon>
        <taxon>Polychaeta</taxon>
        <taxon>Sedentaria</taxon>
        <taxon>Canalipalpata</taxon>
        <taxon>Sabellida</taxon>
        <taxon>Oweniida</taxon>
        <taxon>Oweniidae</taxon>
        <taxon>Owenia</taxon>
    </lineage>
</organism>
<dbReference type="Pfam" id="PF01436">
    <property type="entry name" value="NHL"/>
    <property type="match status" value="1"/>
</dbReference>
<evidence type="ECO:0000313" key="5">
    <source>
        <dbReference type="EMBL" id="CAH1778559.1"/>
    </source>
</evidence>
<feature type="domain" description="Peptidase C1A papain C-terminal" evidence="4">
    <location>
        <begin position="136"/>
        <end position="378"/>
    </location>
</feature>
<dbReference type="EMBL" id="CAIIXF020000003">
    <property type="protein sequence ID" value="CAH1778559.1"/>
    <property type="molecule type" value="Genomic_DNA"/>
</dbReference>
<proteinExistence type="inferred from homology"/>
<dbReference type="GO" id="GO:0006508">
    <property type="term" value="P:proteolysis"/>
    <property type="evidence" value="ECO:0007669"/>
    <property type="project" value="InterPro"/>
</dbReference>
<dbReference type="PANTHER" id="PTHR12411">
    <property type="entry name" value="CYSTEINE PROTEASE FAMILY C1-RELATED"/>
    <property type="match status" value="1"/>
</dbReference>
<evidence type="ECO:0000256" key="1">
    <source>
        <dbReference type="ARBA" id="ARBA00008455"/>
    </source>
</evidence>
<keyword evidence="6" id="KW-1185">Reference proteome</keyword>
<dbReference type="SMART" id="SM00645">
    <property type="entry name" value="Pept_C1"/>
    <property type="match status" value="1"/>
</dbReference>
<dbReference type="Gene3D" id="2.120.10.30">
    <property type="entry name" value="TolB, C-terminal domain"/>
    <property type="match status" value="2"/>
</dbReference>